<gene>
    <name evidence="1" type="ORF">RF11_04101</name>
    <name evidence="2" type="ORF">RF11_11855</name>
</gene>
<evidence type="ECO:0000313" key="3">
    <source>
        <dbReference type="Proteomes" id="UP000031668"/>
    </source>
</evidence>
<dbReference type="AlphaFoldDB" id="A0A0C2JUI0"/>
<dbReference type="Gene3D" id="2.20.25.240">
    <property type="match status" value="1"/>
</dbReference>
<comment type="caution">
    <text evidence="2">The sequence shown here is derived from an EMBL/GenBank/DDBJ whole genome shotgun (WGS) entry which is preliminary data.</text>
</comment>
<proteinExistence type="predicted"/>
<sequence>MSLTNDQVTTTKGKPCFISNENSYCNGYQLKNGKIVRKCLHQNCPAQITTTDYPHIFISSKHNYSHPPNLLNLNKRTFDTSIRMKATTTNDNPRPIIDSTLV</sequence>
<evidence type="ECO:0000313" key="2">
    <source>
        <dbReference type="EMBL" id="KII73048.1"/>
    </source>
</evidence>
<protein>
    <recommendedName>
        <fullName evidence="4">FLYWCH-type domain-containing protein</fullName>
    </recommendedName>
</protein>
<name>A0A0C2JUI0_THEKT</name>
<reference evidence="2 3" key="1">
    <citation type="journal article" date="2014" name="Genome Biol. Evol.">
        <title>The genome of the myxosporean Thelohanellus kitauei shows adaptations to nutrient acquisition within its fish host.</title>
        <authorList>
            <person name="Yang Y."/>
            <person name="Xiong J."/>
            <person name="Zhou Z."/>
            <person name="Huo F."/>
            <person name="Miao W."/>
            <person name="Ran C."/>
            <person name="Liu Y."/>
            <person name="Zhang J."/>
            <person name="Feng J."/>
            <person name="Wang M."/>
            <person name="Wang M."/>
            <person name="Wang L."/>
            <person name="Yao B."/>
        </authorList>
    </citation>
    <scope>NUCLEOTIDE SEQUENCE [LARGE SCALE GENOMIC DNA]</scope>
    <source>
        <strain evidence="2">Wuqing</strain>
    </source>
</reference>
<evidence type="ECO:0000313" key="1">
    <source>
        <dbReference type="EMBL" id="KII65830.1"/>
    </source>
</evidence>
<keyword evidence="3" id="KW-1185">Reference proteome</keyword>
<accession>A0A0C2JUI0</accession>
<organism evidence="2 3">
    <name type="scientific">Thelohanellus kitauei</name>
    <name type="common">Myxosporean</name>
    <dbReference type="NCBI Taxonomy" id="669202"/>
    <lineage>
        <taxon>Eukaryota</taxon>
        <taxon>Metazoa</taxon>
        <taxon>Cnidaria</taxon>
        <taxon>Myxozoa</taxon>
        <taxon>Myxosporea</taxon>
        <taxon>Bivalvulida</taxon>
        <taxon>Platysporina</taxon>
        <taxon>Myxobolidae</taxon>
        <taxon>Thelohanellus</taxon>
    </lineage>
</organism>
<evidence type="ECO:0008006" key="4">
    <source>
        <dbReference type="Google" id="ProtNLM"/>
    </source>
</evidence>
<dbReference type="EMBL" id="JWZT01001021">
    <property type="protein sequence ID" value="KII73048.1"/>
    <property type="molecule type" value="Genomic_DNA"/>
</dbReference>
<dbReference type="EMBL" id="JWZT01003712">
    <property type="protein sequence ID" value="KII65830.1"/>
    <property type="molecule type" value="Genomic_DNA"/>
</dbReference>
<dbReference type="Proteomes" id="UP000031668">
    <property type="component" value="Unassembled WGS sequence"/>
</dbReference>